<dbReference type="FunFam" id="3.10.110.10:FF:000090">
    <property type="entry name" value="Ubiquitin-conjugating enzyme E2-17 kDa"/>
    <property type="match status" value="1"/>
</dbReference>
<dbReference type="PROSITE" id="PS50127">
    <property type="entry name" value="UBC_2"/>
    <property type="match status" value="1"/>
</dbReference>
<dbReference type="EMBL" id="BDSA01000001">
    <property type="protein sequence ID" value="GBE59328.1"/>
    <property type="molecule type" value="Genomic_DNA"/>
</dbReference>
<dbReference type="InterPro" id="IPR050113">
    <property type="entry name" value="Ub_conjugating_enzyme"/>
</dbReference>
<feature type="domain" description="CS" evidence="6">
    <location>
        <begin position="383"/>
        <end position="470"/>
    </location>
</feature>
<evidence type="ECO:0000256" key="1">
    <source>
        <dbReference type="ARBA" id="ARBA00022679"/>
    </source>
</evidence>
<evidence type="ECO:0000313" key="7">
    <source>
        <dbReference type="EMBL" id="GBE59328.1"/>
    </source>
</evidence>
<keyword evidence="8" id="KW-1185">Reference proteome</keyword>
<dbReference type="Gene3D" id="3.10.110.10">
    <property type="entry name" value="Ubiquitin Conjugating Enzyme"/>
    <property type="match status" value="1"/>
</dbReference>
<keyword evidence="2" id="KW-0833">Ubl conjugation pathway</keyword>
<dbReference type="Gene3D" id="2.60.40.790">
    <property type="match status" value="1"/>
</dbReference>
<dbReference type="SUPFAM" id="SSF54495">
    <property type="entry name" value="UBC-like"/>
    <property type="match status" value="1"/>
</dbReference>
<dbReference type="InterPro" id="IPR007052">
    <property type="entry name" value="CS_dom"/>
</dbReference>
<evidence type="ECO:0000313" key="8">
    <source>
        <dbReference type="Proteomes" id="UP000236319"/>
    </source>
</evidence>
<sequence>MSIEARKRLLLDLRKLQQELPDFVCASPIEGDLFNWQAVILGPVDTEWDGGIFTLSLKFPSDYPHAPPTVKFTTRIFHPNVYRDGSICLDILDREWSPVFDVCGILTSIQSLLTDPNNKSPANREAAILYTEHRAEFNDIMHAAARSFGNIEQLLEAFFGFLCTQTDFYHTQLTEREITKFSIDHSVNERGFRRDHMRNLLIRIFEKNLELYRQRYQPYLLETPAEQTPTQKRTSVPSTAPSNEPSTKEHENQAQESKEQLPPTETAGGSVEKHDATGSSTVSDESPTNVAQGTTVDDSGVITDVTAKPDAHNDGLDRGDGNTVTCSASTEENQTEMQPPNKGDSEKKIDTATESIFPHVSGVDPSALERLRTNFTLSPFNGGKTNIYCWNQTFTDVTIEVVTGDYLTGKDVDLKVTRDHIQLKLWGKHIFSGKLPQPVNAADSTWSIEDKRILMISLDKIEERWWDSLVEGHPKTDVTQIESVKRFDEFSAPAQNEMVKMMKQHRERQSQGGL</sequence>
<comment type="caution">
    <text evidence="7">The sequence shown here is derived from an EMBL/GenBank/DDBJ whole genome shotgun (WGS) entry which is preliminary data.</text>
</comment>
<feature type="compositionally biased region" description="Basic and acidic residues" evidence="4">
    <location>
        <begin position="246"/>
        <end position="259"/>
    </location>
</feature>
<feature type="compositionally biased region" description="Basic and acidic residues" evidence="4">
    <location>
        <begin position="307"/>
        <end position="320"/>
    </location>
</feature>
<evidence type="ECO:0000256" key="3">
    <source>
        <dbReference type="PROSITE-ProRule" id="PRU10133"/>
    </source>
</evidence>
<feature type="compositionally biased region" description="Polar residues" evidence="4">
    <location>
        <begin position="277"/>
        <end position="297"/>
    </location>
</feature>
<dbReference type="VEuPathDB" id="PiroplasmaDB:BOVATA_008210"/>
<dbReference type="InterPro" id="IPR023313">
    <property type="entry name" value="UBQ-conjugating_AS"/>
</dbReference>
<dbReference type="Proteomes" id="UP000236319">
    <property type="component" value="Unassembled WGS sequence"/>
</dbReference>
<dbReference type="Pfam" id="PF00179">
    <property type="entry name" value="UQ_con"/>
    <property type="match status" value="1"/>
</dbReference>
<dbReference type="Pfam" id="PF04969">
    <property type="entry name" value="CS"/>
    <property type="match status" value="1"/>
</dbReference>
<dbReference type="RefSeq" id="XP_028865571.1">
    <property type="nucleotide sequence ID" value="XM_029009738.1"/>
</dbReference>
<dbReference type="AlphaFoldDB" id="A0A2H6K8M2"/>
<protein>
    <submittedName>
        <fullName evidence="7">Ubiquitin-conjugating enzyme E2</fullName>
    </submittedName>
</protein>
<reference evidence="7 8" key="1">
    <citation type="journal article" date="2017" name="BMC Genomics">
        <title>Whole-genome assembly of Babesia ovata and comparative genomics between closely related pathogens.</title>
        <authorList>
            <person name="Yamagishi J."/>
            <person name="Asada M."/>
            <person name="Hakimi H."/>
            <person name="Tanaka T.Q."/>
            <person name="Sugimoto C."/>
            <person name="Kawazu S."/>
        </authorList>
    </citation>
    <scope>NUCLEOTIDE SEQUENCE [LARGE SCALE GENOMIC DNA]</scope>
    <source>
        <strain evidence="7 8">Miyake</strain>
    </source>
</reference>
<dbReference type="OrthoDB" id="366099at2759"/>
<dbReference type="PANTHER" id="PTHR24067">
    <property type="entry name" value="UBIQUITIN-CONJUGATING ENZYME E2"/>
    <property type="match status" value="1"/>
</dbReference>
<feature type="region of interest" description="Disordered" evidence="4">
    <location>
        <begin position="222"/>
        <end position="347"/>
    </location>
</feature>
<accession>A0A2H6K8M2</accession>
<feature type="compositionally biased region" description="Polar residues" evidence="4">
    <location>
        <begin position="322"/>
        <end position="338"/>
    </location>
</feature>
<organism evidence="7 8">
    <name type="scientific">Babesia ovata</name>
    <dbReference type="NCBI Taxonomy" id="189622"/>
    <lineage>
        <taxon>Eukaryota</taxon>
        <taxon>Sar</taxon>
        <taxon>Alveolata</taxon>
        <taxon>Apicomplexa</taxon>
        <taxon>Aconoidasida</taxon>
        <taxon>Piroplasmida</taxon>
        <taxon>Babesiidae</taxon>
        <taxon>Babesia</taxon>
    </lineage>
</organism>
<evidence type="ECO:0000259" key="5">
    <source>
        <dbReference type="PROSITE" id="PS50127"/>
    </source>
</evidence>
<dbReference type="PROSITE" id="PS51203">
    <property type="entry name" value="CS"/>
    <property type="match status" value="1"/>
</dbReference>
<proteinExistence type="predicted"/>
<name>A0A2H6K8M2_9APIC</name>
<feature type="domain" description="UBC core" evidence="5">
    <location>
        <begin position="4"/>
        <end position="150"/>
    </location>
</feature>
<gene>
    <name evidence="7" type="ORF">BOVATA_008210</name>
</gene>
<keyword evidence="1" id="KW-0808">Transferase</keyword>
<dbReference type="InterPro" id="IPR008978">
    <property type="entry name" value="HSP20-like_chaperone"/>
</dbReference>
<dbReference type="CDD" id="cd06467">
    <property type="entry name" value="p23_NUDC_like"/>
    <property type="match status" value="1"/>
</dbReference>
<dbReference type="GO" id="GO:0016740">
    <property type="term" value="F:transferase activity"/>
    <property type="evidence" value="ECO:0007669"/>
    <property type="project" value="UniProtKB-KW"/>
</dbReference>
<feature type="compositionally biased region" description="Polar residues" evidence="4">
    <location>
        <begin position="225"/>
        <end position="245"/>
    </location>
</feature>
<dbReference type="InterPro" id="IPR000608">
    <property type="entry name" value="UBC"/>
</dbReference>
<dbReference type="GeneID" id="39873098"/>
<evidence type="ECO:0000256" key="2">
    <source>
        <dbReference type="ARBA" id="ARBA00022786"/>
    </source>
</evidence>
<dbReference type="InterPro" id="IPR016135">
    <property type="entry name" value="UBQ-conjugating_enzyme/RWD"/>
</dbReference>
<evidence type="ECO:0000256" key="4">
    <source>
        <dbReference type="SAM" id="MobiDB-lite"/>
    </source>
</evidence>
<evidence type="ECO:0000259" key="6">
    <source>
        <dbReference type="PROSITE" id="PS51203"/>
    </source>
</evidence>
<dbReference type="SUPFAM" id="SSF49764">
    <property type="entry name" value="HSP20-like chaperones"/>
    <property type="match status" value="1"/>
</dbReference>
<feature type="active site" description="Glycyl thioester intermediate" evidence="3">
    <location>
        <position position="88"/>
    </location>
</feature>
<dbReference type="PROSITE" id="PS00183">
    <property type="entry name" value="UBC_1"/>
    <property type="match status" value="1"/>
</dbReference>
<dbReference type="SMART" id="SM00212">
    <property type="entry name" value="UBCc"/>
    <property type="match status" value="1"/>
</dbReference>